<dbReference type="InterPro" id="IPR036661">
    <property type="entry name" value="Luciferase-like_sf"/>
</dbReference>
<comment type="caution">
    <text evidence="1">The sequence shown here is derived from an EMBL/GenBank/DDBJ whole genome shotgun (WGS) entry which is preliminary data.</text>
</comment>
<evidence type="ECO:0000313" key="2">
    <source>
        <dbReference type="Proteomes" id="UP000604475"/>
    </source>
</evidence>
<keyword evidence="2" id="KW-1185">Reference proteome</keyword>
<dbReference type="Proteomes" id="UP000604475">
    <property type="component" value="Unassembled WGS sequence"/>
</dbReference>
<dbReference type="GO" id="GO:0016705">
    <property type="term" value="F:oxidoreductase activity, acting on paired donors, with incorporation or reduction of molecular oxygen"/>
    <property type="evidence" value="ECO:0007669"/>
    <property type="project" value="InterPro"/>
</dbReference>
<dbReference type="AlphaFoldDB" id="A0A937RLC8"/>
<evidence type="ECO:0008006" key="3">
    <source>
        <dbReference type="Google" id="ProtNLM"/>
    </source>
</evidence>
<dbReference type="EMBL" id="JAEACQ010000327">
    <property type="protein sequence ID" value="MBL7632457.1"/>
    <property type="molecule type" value="Genomic_DNA"/>
</dbReference>
<accession>A0A937RLC8</accession>
<name>A0A937RLC8_9ACTN</name>
<gene>
    <name evidence="1" type="ORF">I7412_35945</name>
</gene>
<sequence>MSSTASSPRLHTAATAPRVIAGLPVAAHDDLAQARAAAAASAVSYGEMPNYQRVLALGGVKDAAGAAIVGSEATVATQLQGLLDAGATDIWAAVFPVGDTRETRSGSIGHLTELLRELVG</sequence>
<evidence type="ECO:0000313" key="1">
    <source>
        <dbReference type="EMBL" id="MBL7632457.1"/>
    </source>
</evidence>
<dbReference type="SUPFAM" id="SSF51679">
    <property type="entry name" value="Bacterial luciferase-like"/>
    <property type="match status" value="1"/>
</dbReference>
<protein>
    <recommendedName>
        <fullName evidence="3">Luciferase-like domain-containing protein</fullName>
    </recommendedName>
</protein>
<organism evidence="1 2">
    <name type="scientific">Frankia nepalensis</name>
    <dbReference type="NCBI Taxonomy" id="1836974"/>
    <lineage>
        <taxon>Bacteria</taxon>
        <taxon>Bacillati</taxon>
        <taxon>Actinomycetota</taxon>
        <taxon>Actinomycetes</taxon>
        <taxon>Frankiales</taxon>
        <taxon>Frankiaceae</taxon>
        <taxon>Frankia</taxon>
    </lineage>
</organism>
<reference evidence="1" key="1">
    <citation type="submission" date="2020-12" db="EMBL/GenBank/DDBJ databases">
        <title>Genomic characterization of non-nitrogen-fixing Frankia strains.</title>
        <authorList>
            <person name="Carlos-Shanley C."/>
            <person name="Guerra T."/>
            <person name="Hahn D."/>
        </authorList>
    </citation>
    <scope>NUCLEOTIDE SEQUENCE</scope>
    <source>
        <strain evidence="1">CN6</strain>
    </source>
</reference>
<dbReference type="Gene3D" id="3.20.20.30">
    <property type="entry name" value="Luciferase-like domain"/>
    <property type="match status" value="1"/>
</dbReference>
<proteinExistence type="predicted"/>